<name>A0AAD9UCZ2_RIDPI</name>
<dbReference type="InterPro" id="IPR003591">
    <property type="entry name" value="Leu-rich_rpt_typical-subtyp"/>
</dbReference>
<dbReference type="Pfam" id="PF13855">
    <property type="entry name" value="LRR_8"/>
    <property type="match status" value="1"/>
</dbReference>
<dbReference type="PANTHER" id="PTHR24373:SF288">
    <property type="entry name" value="PROTEIN ELFN1"/>
    <property type="match status" value="1"/>
</dbReference>
<dbReference type="InterPro" id="IPR000483">
    <property type="entry name" value="Cys-rich_flank_reg_C"/>
</dbReference>
<evidence type="ECO:0000313" key="7">
    <source>
        <dbReference type="EMBL" id="KAK2184804.1"/>
    </source>
</evidence>
<dbReference type="Gene3D" id="2.60.40.10">
    <property type="entry name" value="Immunoglobulins"/>
    <property type="match status" value="1"/>
</dbReference>
<proteinExistence type="predicted"/>
<sequence length="653" mass="72339">MVLQSSALLAVTLLLGVTRICGYLNTPCPLMCKCDTAMKEVTCAGNASLPAAMQYAPEDTKILHIDGADMGGVVVLRHPPVLPNLQVLRISESVGVRDVLPNVLPSFKQLHELYLIDNHLQCIDGRLLSSHLRVIDLSSNLIESLADDVFAGLYKLQILRLSHNRIKRVSAKVFSDLESLEEIDLSHNRLQYVHPQVFRYQPVLQVVDLRSNYLTSLQETTFSGLRKIHRVDLQDNPWDCHCGLTWLQQALTDGSSTFRDAKHVCCASPPSLRSLSLQSINPDQFNCSAPSFAVLPPTDIVIVYMHSTHIHCPVSGYPAPSVYWITPHGAVVNPDNSQWLSEELTEFGAERSYSGLPTYYKTSVRVLTNGSLEIHKLRSYFIGEYTCVAVNEVGSVSAKVNMTITSAVSGYLTAACIIGATTAGGLAMLAMCICMLTICIERHCLKPRSHVKVLSVTIEPSGYKRPACPWHLDDNRVSPSPDPSIFEFYVPAVCVTPADDRDADRQSEEVRENTRGTLEGVRARLRTGVGTGVDRIRLHAHCVAETSSRRLQTIRESSSQYMHTMRESGGHYMHNVRESSSRYMRNIRESSSVYASRMRTGVVLGMEQVKCHVQSVKELCGTGTMIQTVSMVSVSTDVDSQQQQEVVKTISFV</sequence>
<keyword evidence="2 5" id="KW-0732">Signal</keyword>
<dbReference type="SMART" id="SM00369">
    <property type="entry name" value="LRR_TYP"/>
    <property type="match status" value="5"/>
</dbReference>
<feature type="domain" description="Ig-like" evidence="6">
    <location>
        <begin position="290"/>
        <end position="405"/>
    </location>
</feature>
<protein>
    <recommendedName>
        <fullName evidence="6">Ig-like domain-containing protein</fullName>
    </recommendedName>
</protein>
<dbReference type="InterPro" id="IPR007110">
    <property type="entry name" value="Ig-like_dom"/>
</dbReference>
<evidence type="ECO:0000256" key="4">
    <source>
        <dbReference type="ARBA" id="ARBA00023157"/>
    </source>
</evidence>
<dbReference type="AlphaFoldDB" id="A0AAD9UCZ2"/>
<evidence type="ECO:0000259" key="6">
    <source>
        <dbReference type="PROSITE" id="PS50835"/>
    </source>
</evidence>
<keyword evidence="8" id="KW-1185">Reference proteome</keyword>
<reference evidence="7" key="1">
    <citation type="journal article" date="2023" name="Mol. Biol. Evol.">
        <title>Third-Generation Sequencing Reveals the Adaptive Role of the Epigenome in Three Deep-Sea Polychaetes.</title>
        <authorList>
            <person name="Perez M."/>
            <person name="Aroh O."/>
            <person name="Sun Y."/>
            <person name="Lan Y."/>
            <person name="Juniper S.K."/>
            <person name="Young C.R."/>
            <person name="Angers B."/>
            <person name="Qian P.Y."/>
        </authorList>
    </citation>
    <scope>NUCLEOTIDE SEQUENCE</scope>
    <source>
        <strain evidence="7">R07B-5</strain>
    </source>
</reference>
<dbReference type="GO" id="GO:0005615">
    <property type="term" value="C:extracellular space"/>
    <property type="evidence" value="ECO:0007669"/>
    <property type="project" value="TreeGrafter"/>
</dbReference>
<dbReference type="InterPro" id="IPR001611">
    <property type="entry name" value="Leu-rich_rpt"/>
</dbReference>
<keyword evidence="3" id="KW-0677">Repeat</keyword>
<dbReference type="PROSITE" id="PS51450">
    <property type="entry name" value="LRR"/>
    <property type="match status" value="2"/>
</dbReference>
<evidence type="ECO:0000256" key="3">
    <source>
        <dbReference type="ARBA" id="ARBA00022737"/>
    </source>
</evidence>
<dbReference type="InterPro" id="IPR050328">
    <property type="entry name" value="Dev_Immune_Receptor"/>
</dbReference>
<dbReference type="EMBL" id="JAODUO010000252">
    <property type="protein sequence ID" value="KAK2184804.1"/>
    <property type="molecule type" value="Genomic_DNA"/>
</dbReference>
<dbReference type="SUPFAM" id="SSF52058">
    <property type="entry name" value="L domain-like"/>
    <property type="match status" value="1"/>
</dbReference>
<evidence type="ECO:0000256" key="2">
    <source>
        <dbReference type="ARBA" id="ARBA00022729"/>
    </source>
</evidence>
<dbReference type="PANTHER" id="PTHR24373">
    <property type="entry name" value="SLIT RELATED LEUCINE-RICH REPEAT NEURONAL PROTEIN"/>
    <property type="match status" value="1"/>
</dbReference>
<dbReference type="InterPro" id="IPR013783">
    <property type="entry name" value="Ig-like_fold"/>
</dbReference>
<dbReference type="InterPro" id="IPR032675">
    <property type="entry name" value="LRR_dom_sf"/>
</dbReference>
<evidence type="ECO:0000256" key="1">
    <source>
        <dbReference type="ARBA" id="ARBA00022614"/>
    </source>
</evidence>
<dbReference type="InterPro" id="IPR036179">
    <property type="entry name" value="Ig-like_dom_sf"/>
</dbReference>
<dbReference type="SUPFAM" id="SSF48726">
    <property type="entry name" value="Immunoglobulin"/>
    <property type="match status" value="1"/>
</dbReference>
<keyword evidence="1" id="KW-0433">Leucine-rich repeat</keyword>
<dbReference type="Proteomes" id="UP001209878">
    <property type="component" value="Unassembled WGS sequence"/>
</dbReference>
<dbReference type="SMART" id="SM00082">
    <property type="entry name" value="LRRCT"/>
    <property type="match status" value="1"/>
</dbReference>
<evidence type="ECO:0000313" key="8">
    <source>
        <dbReference type="Proteomes" id="UP001209878"/>
    </source>
</evidence>
<dbReference type="PROSITE" id="PS50835">
    <property type="entry name" value="IG_LIKE"/>
    <property type="match status" value="1"/>
</dbReference>
<comment type="caution">
    <text evidence="7">The sequence shown here is derived from an EMBL/GenBank/DDBJ whole genome shotgun (WGS) entry which is preliminary data.</text>
</comment>
<evidence type="ECO:0000256" key="5">
    <source>
        <dbReference type="SAM" id="SignalP"/>
    </source>
</evidence>
<accession>A0AAD9UCZ2</accession>
<dbReference type="Gene3D" id="3.80.10.10">
    <property type="entry name" value="Ribonuclease Inhibitor"/>
    <property type="match status" value="2"/>
</dbReference>
<keyword evidence="4" id="KW-1015">Disulfide bond</keyword>
<feature type="chain" id="PRO_5042041106" description="Ig-like domain-containing protein" evidence="5">
    <location>
        <begin position="23"/>
        <end position="653"/>
    </location>
</feature>
<organism evidence="7 8">
    <name type="scientific">Ridgeia piscesae</name>
    <name type="common">Tubeworm</name>
    <dbReference type="NCBI Taxonomy" id="27915"/>
    <lineage>
        <taxon>Eukaryota</taxon>
        <taxon>Metazoa</taxon>
        <taxon>Spiralia</taxon>
        <taxon>Lophotrochozoa</taxon>
        <taxon>Annelida</taxon>
        <taxon>Polychaeta</taxon>
        <taxon>Sedentaria</taxon>
        <taxon>Canalipalpata</taxon>
        <taxon>Sabellida</taxon>
        <taxon>Siboglinidae</taxon>
        <taxon>Ridgeia</taxon>
    </lineage>
</organism>
<dbReference type="GO" id="GO:0031012">
    <property type="term" value="C:extracellular matrix"/>
    <property type="evidence" value="ECO:0007669"/>
    <property type="project" value="TreeGrafter"/>
</dbReference>
<gene>
    <name evidence="7" type="ORF">NP493_252g03036</name>
</gene>
<feature type="signal peptide" evidence="5">
    <location>
        <begin position="1"/>
        <end position="22"/>
    </location>
</feature>